<protein>
    <submittedName>
        <fullName evidence="2">Carboxymethylenebutenolidase</fullName>
    </submittedName>
</protein>
<dbReference type="OrthoDB" id="9787933at2"/>
<dbReference type="InterPro" id="IPR051049">
    <property type="entry name" value="Dienelactone_hydrolase-like"/>
</dbReference>
<sequence length="222" mass="23983">MGETLHLNSSGMQCIGAYRATPTGTPKAGIVVVQEIFGVNAHIRSVADRFAEHGYVAIAPAFFDHLESGVELDYDAHGVARGRALVDELGAERAVSDVGSAADAIRSAGRIGVVGYCWGGSIALLAAMRLGLPAVSYYGARNVQYLHEPLTAPVQFHFGEFDHSIPAAAVQRHRELLPNAEIHVYPAGHGFNCDRRKDYHAPSAQLAFERTLDFFERTLISP</sequence>
<gene>
    <name evidence="2" type="ORF">SAMN05216289_11056</name>
</gene>
<dbReference type="Gene3D" id="3.40.50.1820">
    <property type="entry name" value="alpha/beta hydrolase"/>
    <property type="match status" value="1"/>
</dbReference>
<name>A0A1I4XIY8_9GAMM</name>
<keyword evidence="3" id="KW-1185">Reference proteome</keyword>
<organism evidence="2 3">
    <name type="scientific">Dokdonella immobilis</name>
    <dbReference type="NCBI Taxonomy" id="578942"/>
    <lineage>
        <taxon>Bacteria</taxon>
        <taxon>Pseudomonadati</taxon>
        <taxon>Pseudomonadota</taxon>
        <taxon>Gammaproteobacteria</taxon>
        <taxon>Lysobacterales</taxon>
        <taxon>Rhodanobacteraceae</taxon>
        <taxon>Dokdonella</taxon>
    </lineage>
</organism>
<dbReference type="Pfam" id="PF01738">
    <property type="entry name" value="DLH"/>
    <property type="match status" value="1"/>
</dbReference>
<dbReference type="RefSeq" id="WP_092407229.1">
    <property type="nucleotide sequence ID" value="NZ_FOVF01000010.1"/>
</dbReference>
<evidence type="ECO:0000313" key="2">
    <source>
        <dbReference type="EMBL" id="SFN25841.1"/>
    </source>
</evidence>
<dbReference type="PANTHER" id="PTHR46623:SF6">
    <property type="entry name" value="ALPHA_BETA-HYDROLASES SUPERFAMILY PROTEIN"/>
    <property type="match status" value="1"/>
</dbReference>
<dbReference type="PANTHER" id="PTHR46623">
    <property type="entry name" value="CARBOXYMETHYLENEBUTENOLIDASE-RELATED"/>
    <property type="match status" value="1"/>
</dbReference>
<proteinExistence type="predicted"/>
<dbReference type="EMBL" id="FOVF01000010">
    <property type="protein sequence ID" value="SFN25841.1"/>
    <property type="molecule type" value="Genomic_DNA"/>
</dbReference>
<dbReference type="SUPFAM" id="SSF53474">
    <property type="entry name" value="alpha/beta-Hydrolases"/>
    <property type="match status" value="1"/>
</dbReference>
<dbReference type="AlphaFoldDB" id="A0A1I4XIY8"/>
<reference evidence="2 3" key="1">
    <citation type="submission" date="2016-10" db="EMBL/GenBank/DDBJ databases">
        <authorList>
            <person name="de Groot N.N."/>
        </authorList>
    </citation>
    <scope>NUCLEOTIDE SEQUENCE [LARGE SCALE GENOMIC DNA]</scope>
    <source>
        <strain evidence="2 3">CGMCC 1.7659</strain>
    </source>
</reference>
<evidence type="ECO:0000313" key="3">
    <source>
        <dbReference type="Proteomes" id="UP000198575"/>
    </source>
</evidence>
<accession>A0A1I4XIY8</accession>
<dbReference type="Proteomes" id="UP000198575">
    <property type="component" value="Unassembled WGS sequence"/>
</dbReference>
<dbReference type="InterPro" id="IPR029058">
    <property type="entry name" value="AB_hydrolase_fold"/>
</dbReference>
<dbReference type="InterPro" id="IPR002925">
    <property type="entry name" value="Dienelactn_hydro"/>
</dbReference>
<evidence type="ECO:0000259" key="1">
    <source>
        <dbReference type="Pfam" id="PF01738"/>
    </source>
</evidence>
<dbReference type="STRING" id="578942.SAMN05216289_11056"/>
<feature type="domain" description="Dienelactone hydrolase" evidence="1">
    <location>
        <begin position="15"/>
        <end position="218"/>
    </location>
</feature>
<dbReference type="GO" id="GO:0016787">
    <property type="term" value="F:hydrolase activity"/>
    <property type="evidence" value="ECO:0007669"/>
    <property type="project" value="InterPro"/>
</dbReference>